<accession>A0A3N2DH40</accession>
<dbReference type="EMBL" id="CAADJG010000002">
    <property type="protein sequence ID" value="VFS81286.1"/>
    <property type="molecule type" value="Genomic_DNA"/>
</dbReference>
<organism evidence="1 2">
    <name type="scientific">Raoultella terrigena</name>
    <name type="common">Klebsiella terrigena</name>
    <dbReference type="NCBI Taxonomy" id="577"/>
    <lineage>
        <taxon>Bacteria</taxon>
        <taxon>Pseudomonadati</taxon>
        <taxon>Pseudomonadota</taxon>
        <taxon>Gammaproteobacteria</taxon>
        <taxon>Enterobacterales</taxon>
        <taxon>Enterobacteriaceae</taxon>
        <taxon>Klebsiella/Raoultella group</taxon>
        <taxon>Raoultella</taxon>
    </lineage>
</organism>
<proteinExistence type="predicted"/>
<name>A0A3N2DH40_RAOTE</name>
<dbReference type="Proteomes" id="UP000332594">
    <property type="component" value="Unassembled WGS sequence"/>
</dbReference>
<evidence type="ECO:0008006" key="3">
    <source>
        <dbReference type="Google" id="ProtNLM"/>
    </source>
</evidence>
<sequence>MLFFGRATARCNSRTMTNQTDPLMKQFHRLFLMSLLFIVSYPAFAAGPSANVRAIVSGIVTYTRWPELSAPPRLCIFSTSRYTQSLTQQSPEALPYQPVVVHSTEEALNTVCDGFYFGSESPSQQSEFTSKYRPRPLLLIAEQNTECAIGSAFCLIINDDRVKFSVNLDVLTHSGVRVNPDVLMLARKNAHE</sequence>
<evidence type="ECO:0000313" key="2">
    <source>
        <dbReference type="Proteomes" id="UP000332594"/>
    </source>
</evidence>
<reference evidence="1 2" key="1">
    <citation type="submission" date="2019-03" db="EMBL/GenBank/DDBJ databases">
        <authorList>
            <consortium name="Pathogen Informatics"/>
        </authorList>
    </citation>
    <scope>NUCLEOTIDE SEQUENCE [LARGE SCALE GENOMIC DNA]</scope>
    <source>
        <strain evidence="1 2">NCTC13038</strain>
    </source>
</reference>
<dbReference type="Pfam" id="PF13689">
    <property type="entry name" value="DUF4154"/>
    <property type="match status" value="1"/>
</dbReference>
<evidence type="ECO:0000313" key="1">
    <source>
        <dbReference type="EMBL" id="VFS81286.1"/>
    </source>
</evidence>
<dbReference type="AlphaFoldDB" id="A0A3N2DH40"/>
<protein>
    <recommendedName>
        <fullName evidence="3">YfiR family protein</fullName>
    </recommendedName>
</protein>
<dbReference type="InterPro" id="IPR025293">
    <property type="entry name" value="YfiR/HmsC-like"/>
</dbReference>
<gene>
    <name evidence="1" type="ORF">NCTC13038_04393</name>
</gene>